<feature type="compositionally biased region" description="Polar residues" evidence="2">
    <location>
        <begin position="170"/>
        <end position="193"/>
    </location>
</feature>
<feature type="compositionally biased region" description="Basic and acidic residues" evidence="2">
    <location>
        <begin position="354"/>
        <end position="363"/>
    </location>
</feature>
<feature type="domain" description="HTH myb-type" evidence="4">
    <location>
        <begin position="782"/>
        <end position="835"/>
    </location>
</feature>
<feature type="coiled-coil region" evidence="1">
    <location>
        <begin position="634"/>
        <end position="661"/>
    </location>
</feature>
<dbReference type="InterPro" id="IPR001005">
    <property type="entry name" value="SANT/Myb"/>
</dbReference>
<accession>A0A2G8LPD7</accession>
<feature type="region of interest" description="Disordered" evidence="2">
    <location>
        <begin position="217"/>
        <end position="256"/>
    </location>
</feature>
<dbReference type="OrthoDB" id="20473at2759"/>
<feature type="region of interest" description="Disordered" evidence="2">
    <location>
        <begin position="297"/>
        <end position="496"/>
    </location>
</feature>
<dbReference type="CDD" id="cd00167">
    <property type="entry name" value="SANT"/>
    <property type="match status" value="1"/>
</dbReference>
<feature type="compositionally biased region" description="Polar residues" evidence="2">
    <location>
        <begin position="317"/>
        <end position="330"/>
    </location>
</feature>
<feature type="compositionally biased region" description="Basic and acidic residues" evidence="2">
    <location>
        <begin position="22"/>
        <end position="33"/>
    </location>
</feature>
<feature type="region of interest" description="Disordered" evidence="2">
    <location>
        <begin position="753"/>
        <end position="775"/>
    </location>
</feature>
<dbReference type="EMBL" id="MRZV01000020">
    <property type="protein sequence ID" value="PIK62040.1"/>
    <property type="molecule type" value="Genomic_DNA"/>
</dbReference>
<feature type="compositionally biased region" description="Polar residues" evidence="2">
    <location>
        <begin position="247"/>
        <end position="256"/>
    </location>
</feature>
<dbReference type="PROSITE" id="PS51294">
    <property type="entry name" value="HTH_MYB"/>
    <property type="match status" value="1"/>
</dbReference>
<feature type="region of interest" description="Disordered" evidence="2">
    <location>
        <begin position="1"/>
        <end position="197"/>
    </location>
</feature>
<feature type="compositionally biased region" description="Polar residues" evidence="2">
    <location>
        <begin position="101"/>
        <end position="112"/>
    </location>
</feature>
<name>A0A2G8LPD7_STIJA</name>
<feature type="compositionally biased region" description="Basic and acidic residues" evidence="2">
    <location>
        <begin position="51"/>
        <end position="65"/>
    </location>
</feature>
<feature type="region of interest" description="Disordered" evidence="2">
    <location>
        <begin position="519"/>
        <end position="547"/>
    </location>
</feature>
<dbReference type="PROSITE" id="PS50090">
    <property type="entry name" value="MYB_LIKE"/>
    <property type="match status" value="1"/>
</dbReference>
<evidence type="ECO:0000313" key="5">
    <source>
        <dbReference type="EMBL" id="PIK62040.1"/>
    </source>
</evidence>
<dbReference type="AlphaFoldDB" id="A0A2G8LPD7"/>
<feature type="compositionally biased region" description="Polar residues" evidence="2">
    <location>
        <begin position="372"/>
        <end position="415"/>
    </location>
</feature>
<evidence type="ECO:0000256" key="2">
    <source>
        <dbReference type="SAM" id="MobiDB-lite"/>
    </source>
</evidence>
<dbReference type="Gene3D" id="1.10.10.60">
    <property type="entry name" value="Homeodomain-like"/>
    <property type="match status" value="1"/>
</dbReference>
<feature type="compositionally biased region" description="Basic and acidic residues" evidence="2">
    <location>
        <begin position="113"/>
        <end position="122"/>
    </location>
</feature>
<protein>
    <submittedName>
        <fullName evidence="5">Putative ZZ-type zinc finger-containing protein 3</fullName>
    </submittedName>
</protein>
<evidence type="ECO:0000259" key="4">
    <source>
        <dbReference type="PROSITE" id="PS51294"/>
    </source>
</evidence>
<dbReference type="SUPFAM" id="SSF46689">
    <property type="entry name" value="Homeodomain-like"/>
    <property type="match status" value="1"/>
</dbReference>
<proteinExistence type="predicted"/>
<evidence type="ECO:0000313" key="6">
    <source>
        <dbReference type="Proteomes" id="UP000230750"/>
    </source>
</evidence>
<reference evidence="5 6" key="1">
    <citation type="journal article" date="2017" name="PLoS Biol.">
        <title>The sea cucumber genome provides insights into morphological evolution and visceral regeneration.</title>
        <authorList>
            <person name="Zhang X."/>
            <person name="Sun L."/>
            <person name="Yuan J."/>
            <person name="Sun Y."/>
            <person name="Gao Y."/>
            <person name="Zhang L."/>
            <person name="Li S."/>
            <person name="Dai H."/>
            <person name="Hamel J.F."/>
            <person name="Liu C."/>
            <person name="Yu Y."/>
            <person name="Liu S."/>
            <person name="Lin W."/>
            <person name="Guo K."/>
            <person name="Jin S."/>
            <person name="Xu P."/>
            <person name="Storey K.B."/>
            <person name="Huan P."/>
            <person name="Zhang T."/>
            <person name="Zhou Y."/>
            <person name="Zhang J."/>
            <person name="Lin C."/>
            <person name="Li X."/>
            <person name="Xing L."/>
            <person name="Huo D."/>
            <person name="Sun M."/>
            <person name="Wang L."/>
            <person name="Mercier A."/>
            <person name="Li F."/>
            <person name="Yang H."/>
            <person name="Xiang J."/>
        </authorList>
    </citation>
    <scope>NUCLEOTIDE SEQUENCE [LARGE SCALE GENOMIC DNA]</scope>
    <source>
        <strain evidence="5">Shaxun</strain>
        <tissue evidence="5">Muscle</tissue>
    </source>
</reference>
<feature type="region of interest" description="Disordered" evidence="2">
    <location>
        <begin position="986"/>
        <end position="1006"/>
    </location>
</feature>
<keyword evidence="1" id="KW-0175">Coiled coil</keyword>
<feature type="compositionally biased region" description="Basic residues" evidence="2">
    <location>
        <begin position="66"/>
        <end position="80"/>
    </location>
</feature>
<feature type="compositionally biased region" description="Basic and acidic residues" evidence="2">
    <location>
        <begin position="331"/>
        <end position="346"/>
    </location>
</feature>
<dbReference type="InterPro" id="IPR009057">
    <property type="entry name" value="Homeodomain-like_sf"/>
</dbReference>
<evidence type="ECO:0000259" key="3">
    <source>
        <dbReference type="PROSITE" id="PS50090"/>
    </source>
</evidence>
<feature type="compositionally biased region" description="Basic and acidic residues" evidence="2">
    <location>
        <begin position="519"/>
        <end position="534"/>
    </location>
</feature>
<feature type="compositionally biased region" description="Polar residues" evidence="2">
    <location>
        <begin position="123"/>
        <end position="132"/>
    </location>
</feature>
<comment type="caution">
    <text evidence="5">The sequence shown here is derived from an EMBL/GenBank/DDBJ whole genome shotgun (WGS) entry which is preliminary data.</text>
</comment>
<dbReference type="Pfam" id="PF00249">
    <property type="entry name" value="Myb_DNA-binding"/>
    <property type="match status" value="1"/>
</dbReference>
<feature type="domain" description="Myb-like" evidence="3">
    <location>
        <begin position="782"/>
        <end position="831"/>
    </location>
</feature>
<feature type="compositionally biased region" description="Basic and acidic residues" evidence="2">
    <location>
        <begin position="142"/>
        <end position="163"/>
    </location>
</feature>
<organism evidence="5 6">
    <name type="scientific">Stichopus japonicus</name>
    <name type="common">Sea cucumber</name>
    <dbReference type="NCBI Taxonomy" id="307972"/>
    <lineage>
        <taxon>Eukaryota</taxon>
        <taxon>Metazoa</taxon>
        <taxon>Echinodermata</taxon>
        <taxon>Eleutherozoa</taxon>
        <taxon>Echinozoa</taxon>
        <taxon>Holothuroidea</taxon>
        <taxon>Aspidochirotacea</taxon>
        <taxon>Aspidochirotida</taxon>
        <taxon>Stichopodidae</taxon>
        <taxon>Apostichopus</taxon>
    </lineage>
</organism>
<dbReference type="PANTHER" id="PTHR22705:SF0">
    <property type="entry name" value="ZZ-TYPE ZINC FINGER-CONTAINING PROTEIN 3"/>
    <property type="match status" value="1"/>
</dbReference>
<dbReference type="SMART" id="SM00717">
    <property type="entry name" value="SANT"/>
    <property type="match status" value="1"/>
</dbReference>
<dbReference type="Proteomes" id="UP000230750">
    <property type="component" value="Unassembled WGS sequence"/>
</dbReference>
<evidence type="ECO:0000256" key="1">
    <source>
        <dbReference type="SAM" id="Coils"/>
    </source>
</evidence>
<dbReference type="PANTHER" id="PTHR22705">
    <property type="entry name" value="ZINC FINGER, ZZ DOMAIN CONTAINING 3"/>
    <property type="match status" value="1"/>
</dbReference>
<feature type="region of interest" description="Disordered" evidence="2">
    <location>
        <begin position="890"/>
        <end position="912"/>
    </location>
</feature>
<sequence>MKRHTRSSRRSTEDAMVASFGKGERSTRSRMSSDDLIIPDLPKQTRSRKHSSTDKKSELSKDSIGKRRHLSGSSKHRTRSHSGSDLWVGETSPRGAKGSKLNANAETSTAKDGTQEHVEKKQTNVSFSSSGVQIPKKASKGTTDKLRSKESLKTTDHSAESNRDSVLLKPSTSALSVTERTTQNSDNNLSLKHSNSDETKCDQLTADIQNDLQQLLPNKTKPTNKSPPPTLPNSGVDLHVPDEPSEVASNNTNRDNVTLRARKMDISSKSCAIFNEPYSQTLSGNVAVKEKMSLLQRVSSQRKGMSGEEPQDALPSVNKSLNPLATTMQADSKDDIQETSKRKLSNESEVETGNGKEDVASDQKRKRHRSSSRNLTTEFDNSLKYQSGTSLVEGGSSANSGKQITIEQNRTTTVKELSKEHNLVADVPTEESKLSSKTKGQVTSDSPSNASQTLAVDQSELITSKTNRAKKDEMPVSASCRQESKPPTPSQEVSKGVNNVPCAELKQSDLIAAASAEITTERTDRASTSHKDSTSEELFANSNSEDTSSTLLGMERHLAGPSVEDDLRPEILRTNEGMIDPGMSSVESKVENLKQQLTSSDVGYEASEWSQEVNEGEPFFFESDHLALKGNKDYRMLLRTLTTLEAQRKQATQDLECLVNKQKQALSNPISFVNKIQHNVDLHLPVSQRVVPLPEVNWEAYLGKPENSELLLTVANQKIKTRPSNSASVNNHQNCLCCKKGGNQPCQKLENHVASAPSSASTSGTNSTKVKPESKSETFNLPWTNHEQQKLEDLLVKFPMEAVEARRWEKIANELGNRTPLQVASRVQKYFIKLTRAGLPVPGRLPHSVHVPGTKKNRRTYPFMRPMPSTFLQSVLPPVYMNDNDSWDSMDVDPYIDDDPSDDESFSPELQDSEEYRELRKLRQMKREKLRQQSQMTHSGFHVTAVASSPSDDYKSIVHSGSHHLEPIRFKMEAMYVDNDYTSFQQQQGPYNYLDPNYNPESQPTL</sequence>
<dbReference type="InterPro" id="IPR017930">
    <property type="entry name" value="Myb_dom"/>
</dbReference>
<dbReference type="InterPro" id="IPR037830">
    <property type="entry name" value="ZZZ3"/>
</dbReference>
<gene>
    <name evidence="5" type="ORF">BSL78_01051</name>
</gene>
<feature type="compositionally biased region" description="Low complexity" evidence="2">
    <location>
        <begin position="754"/>
        <end position="768"/>
    </location>
</feature>
<keyword evidence="6" id="KW-1185">Reference proteome</keyword>
<feature type="compositionally biased region" description="Polar residues" evidence="2">
    <location>
        <begin position="435"/>
        <end position="466"/>
    </location>
</feature>
<dbReference type="STRING" id="307972.A0A2G8LPD7"/>